<comment type="caution">
    <text evidence="5">The sequence shown here is derived from an EMBL/GenBank/DDBJ whole genome shotgun (WGS) entry which is preliminary data.</text>
</comment>
<dbReference type="PROSITE" id="PS50888">
    <property type="entry name" value="BHLH"/>
    <property type="match status" value="1"/>
</dbReference>
<dbReference type="GO" id="GO:0046983">
    <property type="term" value="F:protein dimerization activity"/>
    <property type="evidence" value="ECO:0007669"/>
    <property type="project" value="InterPro"/>
</dbReference>
<dbReference type="GO" id="GO:0003700">
    <property type="term" value="F:DNA-binding transcription factor activity"/>
    <property type="evidence" value="ECO:0007669"/>
    <property type="project" value="InterPro"/>
</dbReference>
<dbReference type="Pfam" id="PF14215">
    <property type="entry name" value="bHLH-MYC_N"/>
    <property type="match status" value="1"/>
</dbReference>
<evidence type="ECO:0000259" key="4">
    <source>
        <dbReference type="PROSITE" id="PS50888"/>
    </source>
</evidence>
<protein>
    <submittedName>
        <fullName evidence="5">Transcription factor bHLH157</fullName>
    </submittedName>
</protein>
<proteinExistence type="inferred from homology"/>
<organism evidence="5 6">
    <name type="scientific">Carex littledalei</name>
    <dbReference type="NCBI Taxonomy" id="544730"/>
    <lineage>
        <taxon>Eukaryota</taxon>
        <taxon>Viridiplantae</taxon>
        <taxon>Streptophyta</taxon>
        <taxon>Embryophyta</taxon>
        <taxon>Tracheophyta</taxon>
        <taxon>Spermatophyta</taxon>
        <taxon>Magnoliopsida</taxon>
        <taxon>Liliopsida</taxon>
        <taxon>Poales</taxon>
        <taxon>Cyperaceae</taxon>
        <taxon>Cyperoideae</taxon>
        <taxon>Cariceae</taxon>
        <taxon>Carex</taxon>
        <taxon>Carex subgen. Euthyceras</taxon>
    </lineage>
</organism>
<evidence type="ECO:0000313" key="6">
    <source>
        <dbReference type="Proteomes" id="UP000623129"/>
    </source>
</evidence>
<dbReference type="AlphaFoldDB" id="A0A833VP83"/>
<dbReference type="InterPro" id="IPR011598">
    <property type="entry name" value="bHLH_dom"/>
</dbReference>
<dbReference type="InterPro" id="IPR043561">
    <property type="entry name" value="LHW-like"/>
</dbReference>
<accession>A0A833VP83</accession>
<reference evidence="5" key="1">
    <citation type="submission" date="2020-01" db="EMBL/GenBank/DDBJ databases">
        <title>Genome sequence of Kobresia littledalei, the first chromosome-level genome in the family Cyperaceae.</title>
        <authorList>
            <person name="Qu G."/>
        </authorList>
    </citation>
    <scope>NUCLEOTIDE SEQUENCE</scope>
    <source>
        <strain evidence="5">C.B.Clarke</strain>
        <tissue evidence="5">Leaf</tissue>
    </source>
</reference>
<dbReference type="PANTHER" id="PTHR46196:SF3">
    <property type="entry name" value="TRANSCRIPTION FACTOR LHW-LIKE ISOFORM X1"/>
    <property type="match status" value="1"/>
</dbReference>
<dbReference type="InterPro" id="IPR025610">
    <property type="entry name" value="MYC/MYB_N"/>
</dbReference>
<feature type="domain" description="BHLH" evidence="4">
    <location>
        <begin position="382"/>
        <end position="431"/>
    </location>
</feature>
<dbReference type="SUPFAM" id="SSF47459">
    <property type="entry name" value="HLH, helix-loop-helix DNA-binding domain"/>
    <property type="match status" value="1"/>
</dbReference>
<evidence type="ECO:0000256" key="1">
    <source>
        <dbReference type="ARBA" id="ARBA00005510"/>
    </source>
</evidence>
<keyword evidence="3" id="KW-0804">Transcription</keyword>
<dbReference type="InterPro" id="IPR036638">
    <property type="entry name" value="HLH_DNA-bd_sf"/>
</dbReference>
<comment type="similarity">
    <text evidence="1">Belongs to the bHLH protein family.</text>
</comment>
<dbReference type="EMBL" id="SWLB01000014">
    <property type="protein sequence ID" value="KAF3330028.1"/>
    <property type="molecule type" value="Genomic_DNA"/>
</dbReference>
<name>A0A833VP83_9POAL</name>
<dbReference type="PANTHER" id="PTHR46196">
    <property type="entry name" value="TRANSCRIPTION FACTOR BHLH155-LIKE ISOFORM X1-RELATED"/>
    <property type="match status" value="1"/>
</dbReference>
<evidence type="ECO:0000256" key="2">
    <source>
        <dbReference type="ARBA" id="ARBA00023015"/>
    </source>
</evidence>
<evidence type="ECO:0000313" key="5">
    <source>
        <dbReference type="EMBL" id="KAF3330028.1"/>
    </source>
</evidence>
<evidence type="ECO:0000256" key="3">
    <source>
        <dbReference type="ARBA" id="ARBA00023163"/>
    </source>
</evidence>
<keyword evidence="2" id="KW-0805">Transcription regulation</keyword>
<sequence>MDSCAIISLKDVLMELCHETLWKYAIYWRLDYGTHQVLAWEDGYVDSTKLENGLIDFEEGNSVYFCSIEQILADMSHRLFSVGEGYVRTLSILLSQEVALIGQHKWIFPEMYDLDMLYKLPEDWQRQYLAGIKTILLVPIGNFGVLQLGSLHMVCEDHNLVSKINELFSRLYQTLDNAAKYTSSRDFLEEMSSECLPINPYNLPLFTHPLNLDFNSLVDNIHLQTLDHNVAGFVWDSSLVDTSVEHHFSDESFMVSNLPFTPEHGPHGVRLLGCLDENIAAPKGDVLQSSLDKIGTGLTNETGTENLIEDIISSNDSSLVKKSINQVTDSVLYWPERHIEGVQTSTPLPLSKYFNDCLPVNRNKKMCNSDSGVINKIQKRKVMKKDMEKRRPRERELIQNRIKELRELIPDGSKSSIDSLLEKTVKHMLFLENISKLAEKLKQTESLEVRRAHRDENKHNNQLSGDMWASHKENKTNMVPLIVEDVDHPGNILIEMLCREYDIFLEMANIMKGLQVAILKGVLDNRCGELWAHFVIEVGRGFDRTHIVWPLIQLLQRSSKVQANTTIVISPKIPF</sequence>
<dbReference type="Gene3D" id="4.10.280.10">
    <property type="entry name" value="Helix-loop-helix DNA-binding domain"/>
    <property type="match status" value="1"/>
</dbReference>
<dbReference type="OrthoDB" id="778365at2759"/>
<dbReference type="Proteomes" id="UP000623129">
    <property type="component" value="Unassembled WGS sequence"/>
</dbReference>
<dbReference type="Pfam" id="PF23176">
    <property type="entry name" value="bHLH_LHW"/>
    <property type="match status" value="1"/>
</dbReference>
<gene>
    <name evidence="5" type="ORF">FCM35_KLT05359</name>
</gene>
<keyword evidence="6" id="KW-1185">Reference proteome</keyword>